<protein>
    <submittedName>
        <fullName evidence="5">Uncharacterized protein LOC107030364</fullName>
    </submittedName>
</protein>
<dbReference type="Pfam" id="PF00098">
    <property type="entry name" value="zf-CCHC"/>
    <property type="match status" value="1"/>
</dbReference>
<name>A0ABM1HL86_SOLPN</name>
<dbReference type="InterPro" id="IPR036875">
    <property type="entry name" value="Znf_CCHC_sf"/>
</dbReference>
<accession>A0ABM1HL86</accession>
<keyword evidence="4" id="KW-1185">Reference proteome</keyword>
<feature type="region of interest" description="Disordered" evidence="2">
    <location>
        <begin position="1"/>
        <end position="43"/>
    </location>
</feature>
<proteinExistence type="predicted"/>
<dbReference type="RefSeq" id="XP_015087151.1">
    <property type="nucleotide sequence ID" value="XM_015231665.1"/>
</dbReference>
<keyword evidence="1" id="KW-0863">Zinc-finger</keyword>
<evidence type="ECO:0000256" key="2">
    <source>
        <dbReference type="SAM" id="MobiDB-lite"/>
    </source>
</evidence>
<dbReference type="GeneID" id="107030364"/>
<dbReference type="Proteomes" id="UP000694930">
    <property type="component" value="Chromosome 9"/>
</dbReference>
<keyword evidence="1" id="KW-0862">Zinc</keyword>
<dbReference type="Gene3D" id="4.10.60.10">
    <property type="entry name" value="Zinc finger, CCHC-type"/>
    <property type="match status" value="1"/>
</dbReference>
<dbReference type="InterPro" id="IPR001878">
    <property type="entry name" value="Znf_CCHC"/>
</dbReference>
<organism evidence="4 5">
    <name type="scientific">Solanum pennellii</name>
    <name type="common">Tomato</name>
    <name type="synonym">Lycopersicon pennellii</name>
    <dbReference type="NCBI Taxonomy" id="28526"/>
    <lineage>
        <taxon>Eukaryota</taxon>
        <taxon>Viridiplantae</taxon>
        <taxon>Streptophyta</taxon>
        <taxon>Embryophyta</taxon>
        <taxon>Tracheophyta</taxon>
        <taxon>Spermatophyta</taxon>
        <taxon>Magnoliopsida</taxon>
        <taxon>eudicotyledons</taxon>
        <taxon>Gunneridae</taxon>
        <taxon>Pentapetalae</taxon>
        <taxon>asterids</taxon>
        <taxon>lamiids</taxon>
        <taxon>Solanales</taxon>
        <taxon>Solanaceae</taxon>
        <taxon>Solanoideae</taxon>
        <taxon>Solaneae</taxon>
        <taxon>Solanum</taxon>
        <taxon>Solanum subgen. Lycopersicon</taxon>
    </lineage>
</organism>
<gene>
    <name evidence="5" type="primary">LOC107030364</name>
</gene>
<dbReference type="SUPFAM" id="SSF57756">
    <property type="entry name" value="Retrovirus zinc finger-like domains"/>
    <property type="match status" value="1"/>
</dbReference>
<evidence type="ECO:0000313" key="5">
    <source>
        <dbReference type="RefSeq" id="XP_015087151.1"/>
    </source>
</evidence>
<dbReference type="PROSITE" id="PS50158">
    <property type="entry name" value="ZF_CCHC"/>
    <property type="match status" value="1"/>
</dbReference>
<evidence type="ECO:0000313" key="4">
    <source>
        <dbReference type="Proteomes" id="UP000694930"/>
    </source>
</evidence>
<reference evidence="4" key="1">
    <citation type="journal article" date="2014" name="Nat. Genet.">
        <title>The genome of the stress-tolerant wild tomato species Solanum pennellii.</title>
        <authorList>
            <person name="Bolger A."/>
            <person name="Scossa F."/>
            <person name="Bolger M.E."/>
            <person name="Lanz C."/>
            <person name="Maumus F."/>
            <person name="Tohge T."/>
            <person name="Quesneville H."/>
            <person name="Alseekh S."/>
            <person name="Sorensen I."/>
            <person name="Lichtenstein G."/>
            <person name="Fich E.A."/>
            <person name="Conte M."/>
            <person name="Keller H."/>
            <person name="Schneeberger K."/>
            <person name="Schwacke R."/>
            <person name="Ofner I."/>
            <person name="Vrebalov J."/>
            <person name="Xu Y."/>
            <person name="Osorio S."/>
            <person name="Aflitos S.A."/>
            <person name="Schijlen E."/>
            <person name="Jimenez-Gomez J.M."/>
            <person name="Ryngajllo M."/>
            <person name="Kimura S."/>
            <person name="Kumar R."/>
            <person name="Koenig D."/>
            <person name="Headland L.R."/>
            <person name="Maloof J.N."/>
            <person name="Sinha N."/>
            <person name="van Ham R.C."/>
            <person name="Lankhorst R.K."/>
            <person name="Mao L."/>
            <person name="Vogel A."/>
            <person name="Arsova B."/>
            <person name="Panstruga R."/>
            <person name="Fei Z."/>
            <person name="Rose J.K."/>
            <person name="Zamir D."/>
            <person name="Carrari F."/>
            <person name="Giovannoni J.J."/>
            <person name="Weigel D."/>
            <person name="Usadel B."/>
            <person name="Fernie A.R."/>
        </authorList>
    </citation>
    <scope>NUCLEOTIDE SEQUENCE [LARGE SCALE GENOMIC DNA]</scope>
    <source>
        <strain evidence="4">cv. LA0716</strain>
    </source>
</reference>
<keyword evidence="1" id="KW-0479">Metal-binding</keyword>
<feature type="domain" description="CCHC-type" evidence="3">
    <location>
        <begin position="68"/>
        <end position="82"/>
    </location>
</feature>
<evidence type="ECO:0000259" key="3">
    <source>
        <dbReference type="PROSITE" id="PS50158"/>
    </source>
</evidence>
<dbReference type="SMART" id="SM00343">
    <property type="entry name" value="ZnF_C2HC"/>
    <property type="match status" value="1"/>
</dbReference>
<reference evidence="5" key="2">
    <citation type="submission" date="2025-08" db="UniProtKB">
        <authorList>
            <consortium name="RefSeq"/>
        </authorList>
    </citation>
    <scope>IDENTIFICATION</scope>
</reference>
<evidence type="ECO:0000256" key="1">
    <source>
        <dbReference type="PROSITE-ProRule" id="PRU00047"/>
    </source>
</evidence>
<sequence>MYKVQDKPRFKKRFSNQGSSRAPRANKSNVPTPNPQEGKGSGSYVDRHLCSKCGRRHEGKCLVGSGNCYSCGKSGHIKIDCPMMRIQGRANSQDQESAPNPYTPKKNRFYALQYRSDQEISSDAVTDMLKLFFLDLYALLDPGATLSFPPLAMKFDILTQWMIS</sequence>
<feature type="compositionally biased region" description="Polar residues" evidence="2">
    <location>
        <begin position="15"/>
        <end position="31"/>
    </location>
</feature>